<comment type="caution">
    <text evidence="2">The sequence shown here is derived from an EMBL/GenBank/DDBJ whole genome shotgun (WGS) entry which is preliminary data.</text>
</comment>
<organism evidence="2 3">
    <name type="scientific">Agathobacter ruminis</name>
    <dbReference type="NCBI Taxonomy" id="1712665"/>
    <lineage>
        <taxon>Bacteria</taxon>
        <taxon>Bacillati</taxon>
        <taxon>Bacillota</taxon>
        <taxon>Clostridia</taxon>
        <taxon>Lachnospirales</taxon>
        <taxon>Lachnospiraceae</taxon>
        <taxon>Agathobacter</taxon>
    </lineage>
</organism>
<evidence type="ECO:0000313" key="2">
    <source>
        <dbReference type="EMBL" id="PHU37899.1"/>
    </source>
</evidence>
<sequence length="105" mass="11996">MITVYGSKMCPDCVACEANFEHYNVEYQFRDIMADLRNLKKFLIYRDTMPEVFDRLIKIHDIGIPACVTEDGQVFTDWESYLKNQGLEPIAVNAAPACSIDHKGC</sequence>
<reference evidence="2 3" key="2">
    <citation type="submission" date="2017-10" db="EMBL/GenBank/DDBJ databases">
        <authorList>
            <person name="Banno H."/>
            <person name="Chua N.-H."/>
        </authorList>
    </citation>
    <scope>NUCLEOTIDE SEQUENCE [LARGE SCALE GENOMIC DNA]</scope>
    <source>
        <strain evidence="2 3">JK623</strain>
    </source>
</reference>
<dbReference type="RefSeq" id="WP_099385927.1">
    <property type="nucleotide sequence ID" value="NZ_JANSWH010000086.1"/>
</dbReference>
<gene>
    <name evidence="2" type="ORF">CSX02_05510</name>
</gene>
<dbReference type="Proteomes" id="UP000224563">
    <property type="component" value="Unassembled WGS sequence"/>
</dbReference>
<protein>
    <submittedName>
        <fullName evidence="2">Glutaredoxin</fullName>
    </submittedName>
</protein>
<evidence type="ECO:0000313" key="3">
    <source>
        <dbReference type="Proteomes" id="UP000224563"/>
    </source>
</evidence>
<feature type="domain" description="Glutaredoxin" evidence="1">
    <location>
        <begin position="2"/>
        <end position="53"/>
    </location>
</feature>
<accession>A0A2G3E3R5</accession>
<dbReference type="SUPFAM" id="SSF52833">
    <property type="entry name" value="Thioredoxin-like"/>
    <property type="match status" value="1"/>
</dbReference>
<dbReference type="AlphaFoldDB" id="A0A2G3E3R5"/>
<evidence type="ECO:0000259" key="1">
    <source>
        <dbReference type="Pfam" id="PF00462"/>
    </source>
</evidence>
<dbReference type="InterPro" id="IPR036249">
    <property type="entry name" value="Thioredoxin-like_sf"/>
</dbReference>
<dbReference type="EMBL" id="PDYG01000024">
    <property type="protein sequence ID" value="PHU37899.1"/>
    <property type="molecule type" value="Genomic_DNA"/>
</dbReference>
<dbReference type="Pfam" id="PF00462">
    <property type="entry name" value="Glutaredoxin"/>
    <property type="match status" value="1"/>
</dbReference>
<name>A0A2G3E3R5_9FIRM</name>
<reference evidence="2 3" key="1">
    <citation type="submission" date="2017-10" db="EMBL/GenBank/DDBJ databases">
        <title>Resolving the taxonomy of Roseburia spp., Eubacterium rectale and Agathobacter spp. through phylogenomic analysis.</title>
        <authorList>
            <person name="Sheridan P.O."/>
            <person name="Walker A.W."/>
            <person name="Duncan S.H."/>
            <person name="Scott K.P."/>
            <person name="Toole P.W.O."/>
            <person name="Luis P."/>
            <person name="Flint H.J."/>
        </authorList>
    </citation>
    <scope>NUCLEOTIDE SEQUENCE [LARGE SCALE GENOMIC DNA]</scope>
    <source>
        <strain evidence="2 3">JK623</strain>
    </source>
</reference>
<keyword evidence="3" id="KW-1185">Reference proteome</keyword>
<proteinExistence type="predicted"/>
<dbReference type="Gene3D" id="3.40.30.10">
    <property type="entry name" value="Glutaredoxin"/>
    <property type="match status" value="1"/>
</dbReference>
<dbReference type="InterPro" id="IPR002109">
    <property type="entry name" value="Glutaredoxin"/>
</dbReference>